<dbReference type="Pfam" id="PF13271">
    <property type="entry name" value="DUF4062"/>
    <property type="match status" value="1"/>
</dbReference>
<dbReference type="Gene3D" id="2.60.120.260">
    <property type="entry name" value="Galactose-binding domain-like"/>
    <property type="match status" value="1"/>
</dbReference>
<dbReference type="InterPro" id="IPR007397">
    <property type="entry name" value="F-box-assoc_dom"/>
</dbReference>
<gene>
    <name evidence="5" type="primary">LOC100371827</name>
</gene>
<dbReference type="PROSITE" id="PS00675">
    <property type="entry name" value="SIGMA54_INTERACT_1"/>
    <property type="match status" value="1"/>
</dbReference>
<organism evidence="4 5">
    <name type="scientific">Saccoglossus kowalevskii</name>
    <name type="common">Acorn worm</name>
    <dbReference type="NCBI Taxonomy" id="10224"/>
    <lineage>
        <taxon>Eukaryota</taxon>
        <taxon>Metazoa</taxon>
        <taxon>Hemichordata</taxon>
        <taxon>Enteropneusta</taxon>
        <taxon>Harrimaniidae</taxon>
        <taxon>Saccoglossus</taxon>
    </lineage>
</organism>
<dbReference type="InterPro" id="IPR011990">
    <property type="entry name" value="TPR-like_helical_dom_sf"/>
</dbReference>
<feature type="compositionally biased region" description="Polar residues" evidence="2">
    <location>
        <begin position="15"/>
        <end position="41"/>
    </location>
</feature>
<feature type="compositionally biased region" description="Basic and acidic residues" evidence="2">
    <location>
        <begin position="121"/>
        <end position="135"/>
    </location>
</feature>
<feature type="region of interest" description="Disordered" evidence="2">
    <location>
        <begin position="237"/>
        <end position="290"/>
    </location>
</feature>
<dbReference type="Gene3D" id="1.25.40.10">
    <property type="entry name" value="Tetratricopeptide repeat domain"/>
    <property type="match status" value="1"/>
</dbReference>
<dbReference type="InterPro" id="IPR007111">
    <property type="entry name" value="NACHT_NTPase"/>
</dbReference>
<feature type="region of interest" description="Disordered" evidence="2">
    <location>
        <begin position="1"/>
        <end position="154"/>
    </location>
</feature>
<evidence type="ECO:0000256" key="1">
    <source>
        <dbReference type="ARBA" id="ARBA00022737"/>
    </source>
</evidence>
<dbReference type="SMART" id="SM01198">
    <property type="entry name" value="FBA"/>
    <property type="match status" value="1"/>
</dbReference>
<dbReference type="Pfam" id="PF11721">
    <property type="entry name" value="Malectin"/>
    <property type="match status" value="1"/>
</dbReference>
<dbReference type="Pfam" id="PF04300">
    <property type="entry name" value="FBA"/>
    <property type="match status" value="1"/>
</dbReference>
<sequence length="2014" mass="225991">MGCGASKNQIEVLPRTSTPAATKISTNDAPHQTLRTRSLQSLRAVATKDDELVPVVTNSDLEAEEIDDNLEEELRPKSVGTVDTDSEDDGLPISSVSNAWSQPESDRTDQETGESTAPTALKDDSQRDEDAKNDLVTDDLINRSTDAIDGDNKDALLPLDGNLQKEETESVQMETYKATGAITDDPIPVDVFQVDQDMLTDIEDENVLGDAENENKVKENKPGLETASTFITEAIPEDEDDNIDDEIKIDQSPDNTSVNEVASLEAEEEAEQTEANDDVSKEKTNETEGETKVIEQSLLNSYREGVKLPEERAKGITDGSAFVHARASAKWPIRCFADLTKINVNAKYGGCAALFLVSCAYGGKDESTSEVFLLGCGFDRNHYYSKSLIQIWNGHFGPSTALHTDEEGGLYCDCLFGDNFISVLPNDPSYCGKGCGGLVCQTGDTDDESFNLPYNMIEDRNGGTSMILCSAELSGAGETEVVSAVYVLRTGRQNKFGELDDNKIFKKLSDNGTDKWKFGTNSGGQLTIAGPKRTKIAIYHNRTDCGIDRQGQRPNVMHFQAYRGNEETIILDQLPNHGLALVLCSTSHGTDSETSSALYMATMSETVKYEFVQGVTSKESADLWTIFGKDGRMIITGPSSPCRYGVFCNTPSRQSESMPGKYSCLATGKSQPIRGSIHVDMEAITGWVSDKSEVRITVNEVIFGTYQADQLIQTENGKFAFQKTWEKEESKAGIYLVRVYAIDTDTDGENRLLELDGSPFSLIRQPERVTFAINCGGQIYQALNGIIYESEHRHYVNYGKGPSCKALGGVKYPAVLFQQLNNTHDGFLYGSSRSTGVEADDEKHILYEVPGLKNGEYKLRLHYPNSGKQTCVVQGKDRGSEISKQLQSIPRLHDGYLPCLATIPVTVTNQKLTIRLDSGMICAFALMESDYEDPVHDDVFLKRERDQKQKLLDSATPMATSLGRKKLTIAGWSQNLLQNASGESGNLSHWNYGGTWDVQGGGYETEKAFVSSHMWCSKYQEVDLTKYFSEKHLDTAPEIQIHEWYHEGCCGGGFYKFEATLLNAAGDVVKKYNSGEIGTIYSGKWAKEGVSFKDYGPGVRMVGLESQGKDDKFWGGHYGTKCAAACIRVKSEVEAAENDVYDDLDLLERDANQHDQLALKLLTDNAELLAETGAYDAQEVTITETGAEQNAKREVRRKTDKRKNREIRVFVSSTFRDFKREREHLIKKTFRELNRICSDRNVFFTYVDLRWGITTEQTKHGRTIAICLQEIDRCRPYFICLMGDRYGWSQKEDEKDKTLDQSFDYAVDNHRHLNWLDNYRYNTSVTKLEVLYAALLDTEAAKSRSFFYLRESPDKLNYLVDPQEVEVYTSESEWHHDRQYDLRRDVTESGLNIRAYESPEEVCELIKRDLESCVEEDFPIGTELTLLERERDAHMAFAEARRRVYIGRGEYFDHIQTFVGEQKQVPLVILGESGSGKSALIANWVAKYEEANQEAFVFVHFIGSSAESASHTKLLRRLMEELKLYFDFDMAVPSSDSNLIRDFPAWLRLAGSRGKVVIVLDALNQLDSGAGGEEQDLLWLPRQLPPGVCVVLTTLVGRAFDAVTSAGWPTFPVHALKPDEKEAIITGYLEGIYGKTLTGEQKQNIIDAPQSNNPLYLRALLDELRVFGDFGNLGKRLDHLLSAEDPSVLFGKILERLEQDFEKGQDGREFLVRDTTAAIWCSHRGMSEEELLQMLNVPSAIWSPFYLSLDENLINRNGIVNFFHDHLRQAVEARYLPTAEDKQQKYGYLAAFFESRESDDRVADELPYLLAKAGDLTKLRTVITKHDIFRRLMKTEEGKFDLIKWWQLLGDYTQVESAYLDALADIDKKDEDVKDLSGLVQSIAEFFIDLGLYNGAKSLYKRLLSQLEAEYLTSHSTVVYCVNNRRRTHRCNHPRVIDNLFFYCRSVLLLQGDPAEAKRVFLRAKEVAVDALTPTHQYVAAIIGQLDPYHGLWDYVPHSFPKGQVSTTVLLVIS</sequence>
<dbReference type="GeneID" id="100371827"/>
<protein>
    <submittedName>
        <fullName evidence="5">Uncharacterized protein LOC100371827</fullName>
    </submittedName>
</protein>
<dbReference type="InterPro" id="IPR025662">
    <property type="entry name" value="Sigma_54_int_dom_ATP-bd_1"/>
</dbReference>
<dbReference type="Pfam" id="PF05729">
    <property type="entry name" value="NACHT"/>
    <property type="match status" value="1"/>
</dbReference>
<dbReference type="InterPro" id="IPR008979">
    <property type="entry name" value="Galactose-bd-like_sf"/>
</dbReference>
<dbReference type="RefSeq" id="XP_006817896.1">
    <property type="nucleotide sequence ID" value="XM_006817833.1"/>
</dbReference>
<evidence type="ECO:0000259" key="3">
    <source>
        <dbReference type="PROSITE" id="PS51114"/>
    </source>
</evidence>
<feature type="compositionally biased region" description="Acidic residues" evidence="2">
    <location>
        <begin position="61"/>
        <end position="71"/>
    </location>
</feature>
<dbReference type="InterPro" id="IPR027417">
    <property type="entry name" value="P-loop_NTPase"/>
</dbReference>
<dbReference type="PANTHER" id="PTHR19860:SF17">
    <property type="entry name" value="FBA DOMAIN-CONTAINING PROTEIN"/>
    <property type="match status" value="1"/>
</dbReference>
<evidence type="ECO:0000313" key="4">
    <source>
        <dbReference type="Proteomes" id="UP000694865"/>
    </source>
</evidence>
<dbReference type="Gene3D" id="3.40.50.300">
    <property type="entry name" value="P-loop containing nucleotide triphosphate hydrolases"/>
    <property type="match status" value="1"/>
</dbReference>
<feature type="compositionally biased region" description="Acidic residues" evidence="2">
    <location>
        <begin position="265"/>
        <end position="277"/>
    </location>
</feature>
<keyword evidence="4" id="KW-1185">Reference proteome</keyword>
<reference evidence="5" key="1">
    <citation type="submission" date="2025-08" db="UniProtKB">
        <authorList>
            <consortium name="RefSeq"/>
        </authorList>
    </citation>
    <scope>IDENTIFICATION</scope>
    <source>
        <tissue evidence="5">Testes</tissue>
    </source>
</reference>
<keyword evidence="1" id="KW-0677">Repeat</keyword>
<proteinExistence type="predicted"/>
<feature type="domain" description="FBA" evidence="3">
    <location>
        <begin position="966"/>
        <end position="1131"/>
    </location>
</feature>
<feature type="compositionally biased region" description="Polar residues" evidence="2">
    <location>
        <begin position="94"/>
        <end position="103"/>
    </location>
</feature>
<feature type="compositionally biased region" description="Basic and acidic residues" evidence="2">
    <location>
        <begin position="278"/>
        <end position="290"/>
    </location>
</feature>
<dbReference type="Gene3D" id="2.60.120.430">
    <property type="entry name" value="Galactose-binding lectin"/>
    <property type="match status" value="1"/>
</dbReference>
<evidence type="ECO:0000256" key="2">
    <source>
        <dbReference type="SAM" id="MobiDB-lite"/>
    </source>
</evidence>
<dbReference type="Proteomes" id="UP000694865">
    <property type="component" value="Unplaced"/>
</dbReference>
<name>A0ABM0MD05_SACKO</name>
<dbReference type="SUPFAM" id="SSF49785">
    <property type="entry name" value="Galactose-binding domain-like"/>
    <property type="match status" value="1"/>
</dbReference>
<dbReference type="InterPro" id="IPR051191">
    <property type="entry name" value="DCAF12"/>
</dbReference>
<accession>A0ABM0MD05</accession>
<dbReference type="SUPFAM" id="SSF52540">
    <property type="entry name" value="P-loop containing nucleoside triphosphate hydrolases"/>
    <property type="match status" value="1"/>
</dbReference>
<dbReference type="InterPro" id="IPR021720">
    <property type="entry name" value="Malectin_dom"/>
</dbReference>
<dbReference type="PANTHER" id="PTHR19860">
    <property type="entry name" value="DDB1- AND CUL4-ASSOCIATED FACTOR 12-RELATED"/>
    <property type="match status" value="1"/>
</dbReference>
<dbReference type="InterPro" id="IPR025139">
    <property type="entry name" value="DUF4062"/>
</dbReference>
<dbReference type="PROSITE" id="PS51114">
    <property type="entry name" value="FBA"/>
    <property type="match status" value="1"/>
</dbReference>
<evidence type="ECO:0000313" key="5">
    <source>
        <dbReference type="RefSeq" id="XP_006817896.1"/>
    </source>
</evidence>